<protein>
    <submittedName>
        <fullName evidence="7">Rieske [2Fe-2S] domain containing oxidoreductase</fullName>
    </submittedName>
</protein>
<evidence type="ECO:0000256" key="3">
    <source>
        <dbReference type="ARBA" id="ARBA00023004"/>
    </source>
</evidence>
<evidence type="ECO:0000313" key="7">
    <source>
        <dbReference type="EMBL" id="ELZ73253.1"/>
    </source>
</evidence>
<dbReference type="CDD" id="cd03467">
    <property type="entry name" value="Rieske"/>
    <property type="match status" value="1"/>
</dbReference>
<dbReference type="Gene3D" id="2.102.10.10">
    <property type="entry name" value="Rieske [2Fe-2S] iron-sulphur domain"/>
    <property type="match status" value="1"/>
</dbReference>
<evidence type="ECO:0000313" key="8">
    <source>
        <dbReference type="Proteomes" id="UP000011559"/>
    </source>
</evidence>
<keyword evidence="2" id="KW-0479">Metal-binding</keyword>
<gene>
    <name evidence="7" type="ORF">C457_04811</name>
</gene>
<reference evidence="7 8" key="1">
    <citation type="journal article" date="2014" name="PLoS Genet.">
        <title>Phylogenetically driven sequencing of extremely halophilic archaea reveals strategies for static and dynamic osmo-response.</title>
        <authorList>
            <person name="Becker E.A."/>
            <person name="Seitzer P.M."/>
            <person name="Tritt A."/>
            <person name="Larsen D."/>
            <person name="Krusor M."/>
            <person name="Yao A.I."/>
            <person name="Wu D."/>
            <person name="Madern D."/>
            <person name="Eisen J.A."/>
            <person name="Darling A.E."/>
            <person name="Facciotti M.T."/>
        </authorList>
    </citation>
    <scope>NUCLEOTIDE SEQUENCE [LARGE SCALE GENOMIC DNA]</scope>
    <source>
        <strain evidence="8">DSM 18310 / JCM 13924 / TL6</strain>
    </source>
</reference>
<sequence length="148" mass="15969">MVDGTRVAAVDDVPENGSYLFTAEDAYSRTKELILVRCDDGPGIEAWPNTCTHENQRFDRGTGAAMRDGEIICPKHGSMFDACSGACENGEAAGTSLPEVDVTVADGGVFLIDDEYTYLYEGAARNDEDDEDDEDDDDIPSSTSHIGF</sequence>
<dbReference type="PROSITE" id="PS51296">
    <property type="entry name" value="RIESKE"/>
    <property type="match status" value="1"/>
</dbReference>
<keyword evidence="4" id="KW-0411">Iron-sulfur</keyword>
<dbReference type="InterPro" id="IPR036922">
    <property type="entry name" value="Rieske_2Fe-2S_sf"/>
</dbReference>
<keyword evidence="1" id="KW-0001">2Fe-2S</keyword>
<keyword evidence="3" id="KW-0408">Iron</keyword>
<dbReference type="AlphaFoldDB" id="M0GNU7"/>
<dbReference type="GO" id="GO:0046872">
    <property type="term" value="F:metal ion binding"/>
    <property type="evidence" value="ECO:0007669"/>
    <property type="project" value="UniProtKB-KW"/>
</dbReference>
<evidence type="ECO:0000256" key="4">
    <source>
        <dbReference type="ARBA" id="ARBA00023014"/>
    </source>
</evidence>
<dbReference type="RefSeq" id="WP_008092426.1">
    <property type="nucleotide sequence ID" value="NZ_AOLG01000009.1"/>
</dbReference>
<dbReference type="PATRIC" id="fig|1227461.3.peg.979"/>
<dbReference type="GO" id="GO:0051537">
    <property type="term" value="F:2 iron, 2 sulfur cluster binding"/>
    <property type="evidence" value="ECO:0007669"/>
    <property type="project" value="UniProtKB-KW"/>
</dbReference>
<evidence type="ECO:0000259" key="6">
    <source>
        <dbReference type="PROSITE" id="PS51296"/>
    </source>
</evidence>
<organism evidence="7 8">
    <name type="scientific">Haloferax prahovense (strain DSM 18310 / JCM 13924 / TL6)</name>
    <dbReference type="NCBI Taxonomy" id="1227461"/>
    <lineage>
        <taxon>Archaea</taxon>
        <taxon>Methanobacteriati</taxon>
        <taxon>Methanobacteriota</taxon>
        <taxon>Stenosarchaea group</taxon>
        <taxon>Halobacteria</taxon>
        <taxon>Halobacteriales</taxon>
        <taxon>Haloferacaceae</taxon>
        <taxon>Haloferax</taxon>
    </lineage>
</organism>
<dbReference type="InterPro" id="IPR017941">
    <property type="entry name" value="Rieske_2Fe-2S"/>
</dbReference>
<feature type="domain" description="Rieske" evidence="6">
    <location>
        <begin position="5"/>
        <end position="111"/>
    </location>
</feature>
<evidence type="ECO:0000256" key="1">
    <source>
        <dbReference type="ARBA" id="ARBA00022714"/>
    </source>
</evidence>
<dbReference type="SUPFAM" id="SSF50022">
    <property type="entry name" value="ISP domain"/>
    <property type="match status" value="1"/>
</dbReference>
<dbReference type="OrthoDB" id="250454at2157"/>
<name>M0GNU7_HALPT</name>
<comment type="caution">
    <text evidence="7">The sequence shown here is derived from an EMBL/GenBank/DDBJ whole genome shotgun (WGS) entry which is preliminary data.</text>
</comment>
<keyword evidence="8" id="KW-1185">Reference proteome</keyword>
<dbReference type="Pfam" id="PF00355">
    <property type="entry name" value="Rieske"/>
    <property type="match status" value="1"/>
</dbReference>
<feature type="region of interest" description="Disordered" evidence="5">
    <location>
        <begin position="121"/>
        <end position="148"/>
    </location>
</feature>
<proteinExistence type="predicted"/>
<feature type="compositionally biased region" description="Acidic residues" evidence="5">
    <location>
        <begin position="127"/>
        <end position="139"/>
    </location>
</feature>
<evidence type="ECO:0000256" key="2">
    <source>
        <dbReference type="ARBA" id="ARBA00022723"/>
    </source>
</evidence>
<dbReference type="EMBL" id="AOLG01000009">
    <property type="protein sequence ID" value="ELZ73253.1"/>
    <property type="molecule type" value="Genomic_DNA"/>
</dbReference>
<evidence type="ECO:0000256" key="5">
    <source>
        <dbReference type="SAM" id="MobiDB-lite"/>
    </source>
</evidence>
<dbReference type="Proteomes" id="UP000011559">
    <property type="component" value="Unassembled WGS sequence"/>
</dbReference>
<accession>M0GNU7</accession>